<feature type="transmembrane region" description="Helical" evidence="5">
    <location>
        <begin position="67"/>
        <end position="85"/>
    </location>
</feature>
<evidence type="ECO:0000256" key="1">
    <source>
        <dbReference type="ARBA" id="ARBA00004141"/>
    </source>
</evidence>
<protein>
    <submittedName>
        <fullName evidence="7">O-antigen ligase RfaL</fullName>
    </submittedName>
</protein>
<name>A0A485AL78_KLUCR</name>
<dbReference type="GO" id="GO:0016020">
    <property type="term" value="C:membrane"/>
    <property type="evidence" value="ECO:0007669"/>
    <property type="project" value="UniProtKB-SubCell"/>
</dbReference>
<keyword evidence="2 5" id="KW-0812">Transmembrane</keyword>
<dbReference type="InterPro" id="IPR007016">
    <property type="entry name" value="O-antigen_ligase-rel_domated"/>
</dbReference>
<evidence type="ECO:0000259" key="6">
    <source>
        <dbReference type="Pfam" id="PF04932"/>
    </source>
</evidence>
<feature type="domain" description="O-antigen ligase-related" evidence="6">
    <location>
        <begin position="196"/>
        <end position="311"/>
    </location>
</feature>
<organism evidence="7 8">
    <name type="scientific">Kluyvera cryocrescens</name>
    <name type="common">Kluyvera citrophila</name>
    <dbReference type="NCBI Taxonomy" id="580"/>
    <lineage>
        <taxon>Bacteria</taxon>
        <taxon>Pseudomonadati</taxon>
        <taxon>Pseudomonadota</taxon>
        <taxon>Gammaproteobacteria</taxon>
        <taxon>Enterobacterales</taxon>
        <taxon>Enterobacteriaceae</taxon>
        <taxon>Kluyvera</taxon>
    </lineage>
</organism>
<feature type="transmembrane region" description="Helical" evidence="5">
    <location>
        <begin position="190"/>
        <end position="209"/>
    </location>
</feature>
<keyword evidence="7" id="KW-0436">Ligase</keyword>
<dbReference type="PANTHER" id="PTHR37422:SF17">
    <property type="entry name" value="O-ANTIGEN LIGASE"/>
    <property type="match status" value="1"/>
</dbReference>
<gene>
    <name evidence="7" type="ORF">NCTC12993_01937</name>
</gene>
<dbReference type="EMBL" id="CAADJD010000015">
    <property type="protein sequence ID" value="VFS61480.1"/>
    <property type="molecule type" value="Genomic_DNA"/>
</dbReference>
<evidence type="ECO:0000313" key="8">
    <source>
        <dbReference type="Proteomes" id="UP000401081"/>
    </source>
</evidence>
<reference evidence="7 8" key="1">
    <citation type="submission" date="2019-03" db="EMBL/GenBank/DDBJ databases">
        <authorList>
            <consortium name="Pathogen Informatics"/>
        </authorList>
    </citation>
    <scope>NUCLEOTIDE SEQUENCE [LARGE SCALE GENOMIC DNA]</scope>
    <source>
        <strain evidence="7 8">NCTC12993</strain>
    </source>
</reference>
<evidence type="ECO:0000313" key="7">
    <source>
        <dbReference type="EMBL" id="VFS61480.1"/>
    </source>
</evidence>
<dbReference type="GO" id="GO:0016874">
    <property type="term" value="F:ligase activity"/>
    <property type="evidence" value="ECO:0007669"/>
    <property type="project" value="UniProtKB-KW"/>
</dbReference>
<keyword evidence="8" id="KW-1185">Reference proteome</keyword>
<evidence type="ECO:0000256" key="4">
    <source>
        <dbReference type="ARBA" id="ARBA00023136"/>
    </source>
</evidence>
<keyword evidence="3 5" id="KW-1133">Transmembrane helix</keyword>
<accession>A0A485AL78</accession>
<comment type="subcellular location">
    <subcellularLocation>
        <location evidence="1">Membrane</location>
        <topology evidence="1">Multi-pass membrane protein</topology>
    </subcellularLocation>
</comment>
<feature type="transmembrane region" description="Helical" evidence="5">
    <location>
        <begin position="128"/>
        <end position="147"/>
    </location>
</feature>
<feature type="transmembrane region" description="Helical" evidence="5">
    <location>
        <begin position="167"/>
        <end position="183"/>
    </location>
</feature>
<dbReference type="Pfam" id="PF04932">
    <property type="entry name" value="Wzy_C"/>
    <property type="match status" value="1"/>
</dbReference>
<evidence type="ECO:0000256" key="5">
    <source>
        <dbReference type="SAM" id="Phobius"/>
    </source>
</evidence>
<feature type="transmembrane region" description="Helical" evidence="5">
    <location>
        <begin position="38"/>
        <end position="55"/>
    </location>
</feature>
<keyword evidence="4 5" id="KW-0472">Membrane</keyword>
<dbReference type="InterPro" id="IPR051533">
    <property type="entry name" value="WaaL-like"/>
</dbReference>
<sequence length="321" mass="36560">MTSSNTLKQRDFCWQSIWNRGLVSLFIMMYFFEHITRYKHVVSTLMVITAIYYVVKKKSALLGFFKNNLTYSLLCFVLVSSYAVAISFDHAYSFSKFANTILEKLLLMTLVIPILLHAESKDNISKTLIYSLIIGILPLALVDGWQYFREYQQGMMPLTNFDHKYKSDILIFMTPAFLFLWNIKTAKAKILFFVIAAALGFMIVGTLQRGTWLSILIPAFIWCILKREWKLPLIAAVLLGGVLAIGHLKDPDSLKLLFHKMQQTSSSNRYGSGTQGSALDLIKENPIKGYGYGETFTTEYMTAGYRTTHNGTLKNPSVRTI</sequence>
<evidence type="ECO:0000256" key="2">
    <source>
        <dbReference type="ARBA" id="ARBA00022692"/>
    </source>
</evidence>
<dbReference type="Proteomes" id="UP000401081">
    <property type="component" value="Unassembled WGS sequence"/>
</dbReference>
<dbReference type="PANTHER" id="PTHR37422">
    <property type="entry name" value="TEICHURONIC ACID BIOSYNTHESIS PROTEIN TUAE"/>
    <property type="match status" value="1"/>
</dbReference>
<proteinExistence type="predicted"/>
<dbReference type="AlphaFoldDB" id="A0A485AL78"/>
<dbReference type="NCBIfam" id="NF012031">
    <property type="entry name" value="PRK15487.1"/>
    <property type="match status" value="1"/>
</dbReference>
<evidence type="ECO:0000256" key="3">
    <source>
        <dbReference type="ARBA" id="ARBA00022989"/>
    </source>
</evidence>